<name>A0A644X3F0_9ZZZZ</name>
<evidence type="ECO:0000313" key="1">
    <source>
        <dbReference type="EMBL" id="MPM08823.1"/>
    </source>
</evidence>
<accession>A0A644X3F0</accession>
<proteinExistence type="predicted"/>
<reference evidence="1" key="1">
    <citation type="submission" date="2019-08" db="EMBL/GenBank/DDBJ databases">
        <authorList>
            <person name="Kucharzyk K."/>
            <person name="Murdoch R.W."/>
            <person name="Higgins S."/>
            <person name="Loffler F."/>
        </authorList>
    </citation>
    <scope>NUCLEOTIDE SEQUENCE</scope>
</reference>
<comment type="caution">
    <text evidence="1">The sequence shown here is derived from an EMBL/GenBank/DDBJ whole genome shotgun (WGS) entry which is preliminary data.</text>
</comment>
<organism evidence="1">
    <name type="scientific">bioreactor metagenome</name>
    <dbReference type="NCBI Taxonomy" id="1076179"/>
    <lineage>
        <taxon>unclassified sequences</taxon>
        <taxon>metagenomes</taxon>
        <taxon>ecological metagenomes</taxon>
    </lineage>
</organism>
<dbReference type="EMBL" id="VSSQ01001494">
    <property type="protein sequence ID" value="MPM08823.1"/>
    <property type="molecule type" value="Genomic_DNA"/>
</dbReference>
<gene>
    <name evidence="1" type="ORF">SDC9_55139</name>
</gene>
<dbReference type="AlphaFoldDB" id="A0A644X3F0"/>
<protein>
    <submittedName>
        <fullName evidence="1">Uncharacterized protein</fullName>
    </submittedName>
</protein>
<sequence>MTLVAKIPSELNDIGPAESSPETLAITLKVAIPNTMKKMVVKPHSFMTFKDLNDNSVKALFVSI</sequence>